<dbReference type="HOGENOM" id="CLU_013985_11_3_1"/>
<organism evidence="3 4">
    <name type="scientific">Phytophthora ramorum</name>
    <name type="common">Sudden oak death agent</name>
    <dbReference type="NCBI Taxonomy" id="164328"/>
    <lineage>
        <taxon>Eukaryota</taxon>
        <taxon>Sar</taxon>
        <taxon>Stramenopiles</taxon>
        <taxon>Oomycota</taxon>
        <taxon>Peronosporomycetes</taxon>
        <taxon>Peronosporales</taxon>
        <taxon>Peronosporaceae</taxon>
        <taxon>Phytophthora</taxon>
    </lineage>
</organism>
<dbReference type="SUPFAM" id="SSF55729">
    <property type="entry name" value="Acyl-CoA N-acyltransferases (Nat)"/>
    <property type="match status" value="1"/>
</dbReference>
<dbReference type="CDD" id="cd04301">
    <property type="entry name" value="NAT_SF"/>
    <property type="match status" value="1"/>
</dbReference>
<dbReference type="GO" id="GO:0008080">
    <property type="term" value="F:N-acetyltransferase activity"/>
    <property type="evidence" value="ECO:0000318"/>
    <property type="project" value="GO_Central"/>
</dbReference>
<keyword evidence="4" id="KW-1185">Reference proteome</keyword>
<evidence type="ECO:0000313" key="4">
    <source>
        <dbReference type="Proteomes" id="UP000005238"/>
    </source>
</evidence>
<dbReference type="Gene3D" id="3.40.630.30">
    <property type="match status" value="1"/>
</dbReference>
<protein>
    <recommendedName>
        <fullName evidence="2">N-acetyltransferase domain-containing protein</fullName>
    </recommendedName>
</protein>
<dbReference type="EMBL" id="DS566057">
    <property type="status" value="NOT_ANNOTATED_CDS"/>
    <property type="molecule type" value="Genomic_DNA"/>
</dbReference>
<evidence type="ECO:0000256" key="1">
    <source>
        <dbReference type="ARBA" id="ARBA00022679"/>
    </source>
</evidence>
<dbReference type="PANTHER" id="PTHR13947">
    <property type="entry name" value="GNAT FAMILY N-ACETYLTRANSFERASE"/>
    <property type="match status" value="1"/>
</dbReference>
<dbReference type="EnsemblProtists" id="Phyra81492">
    <property type="protein sequence ID" value="Phyra81492"/>
    <property type="gene ID" value="Phyra81492"/>
</dbReference>
<reference evidence="3" key="2">
    <citation type="submission" date="2015-06" db="UniProtKB">
        <authorList>
            <consortium name="EnsemblProtists"/>
        </authorList>
    </citation>
    <scope>IDENTIFICATION</scope>
    <source>
        <strain evidence="3">Pr102</strain>
    </source>
</reference>
<keyword evidence="1" id="KW-0808">Transferase</keyword>
<dbReference type="AlphaFoldDB" id="H3GVS1"/>
<accession>H3GVS1</accession>
<dbReference type="PROSITE" id="PS51186">
    <property type="entry name" value="GNAT"/>
    <property type="match status" value="1"/>
</dbReference>
<dbReference type="InParanoid" id="H3GVS1"/>
<dbReference type="Proteomes" id="UP000005238">
    <property type="component" value="Unassembled WGS sequence"/>
</dbReference>
<dbReference type="PANTHER" id="PTHR13947:SF37">
    <property type="entry name" value="LD18367P"/>
    <property type="match status" value="1"/>
</dbReference>
<dbReference type="STRING" id="164328.H3GVS1"/>
<name>H3GVS1_PHYRM</name>
<sequence>MAGKLSAKSLSSLTIRPYCAADHDAVVQLYLNGMISYSFEGEDEASKTLWGQVRKASVDGDLADIDDSYSARGGNFWVAVVPTDDNQEEVVGMVGLQPRSEVVGELRRLSVKEGFRRLGLGRKLLRHVENWASASGFERVELSTGMTMYRAVAFYKAEGYTLTHTTIFQQGTQHEEAHFFFPILLNYRLKYFLVPAVAFCPSLNKRK</sequence>
<reference evidence="4" key="1">
    <citation type="journal article" date="2006" name="Science">
        <title>Phytophthora genome sequences uncover evolutionary origins and mechanisms of pathogenesis.</title>
        <authorList>
            <person name="Tyler B.M."/>
            <person name="Tripathy S."/>
            <person name="Zhang X."/>
            <person name="Dehal P."/>
            <person name="Jiang R.H."/>
            <person name="Aerts A."/>
            <person name="Arredondo F.D."/>
            <person name="Baxter L."/>
            <person name="Bensasson D."/>
            <person name="Beynon J.L."/>
            <person name="Chapman J."/>
            <person name="Damasceno C.M."/>
            <person name="Dorrance A.E."/>
            <person name="Dou D."/>
            <person name="Dickerman A.W."/>
            <person name="Dubchak I.L."/>
            <person name="Garbelotto M."/>
            <person name="Gijzen M."/>
            <person name="Gordon S.G."/>
            <person name="Govers F."/>
            <person name="Grunwald N.J."/>
            <person name="Huang W."/>
            <person name="Ivors K.L."/>
            <person name="Jones R.W."/>
            <person name="Kamoun S."/>
            <person name="Krampis K."/>
            <person name="Lamour K.H."/>
            <person name="Lee M.K."/>
            <person name="McDonald W.H."/>
            <person name="Medina M."/>
            <person name="Meijer H.J."/>
            <person name="Nordberg E.K."/>
            <person name="Maclean D.J."/>
            <person name="Ospina-Giraldo M.D."/>
            <person name="Morris P.F."/>
            <person name="Phuntumart V."/>
            <person name="Putnam N.H."/>
            <person name="Rash S."/>
            <person name="Rose J.K."/>
            <person name="Sakihama Y."/>
            <person name="Salamov A.A."/>
            <person name="Savidor A."/>
            <person name="Scheuring C.F."/>
            <person name="Smith B.M."/>
            <person name="Sobral B.W."/>
            <person name="Terry A."/>
            <person name="Torto-Alalibo T.A."/>
            <person name="Win J."/>
            <person name="Xu Z."/>
            <person name="Zhang H."/>
            <person name="Grigoriev I.V."/>
            <person name="Rokhsar D.S."/>
            <person name="Boore J.L."/>
        </authorList>
    </citation>
    <scope>NUCLEOTIDE SEQUENCE [LARGE SCALE GENOMIC DNA]</scope>
    <source>
        <strain evidence="4">Pr102</strain>
    </source>
</reference>
<dbReference type="Pfam" id="PF00583">
    <property type="entry name" value="Acetyltransf_1"/>
    <property type="match status" value="1"/>
</dbReference>
<feature type="domain" description="N-acetyltransferase" evidence="2">
    <location>
        <begin position="33"/>
        <end position="194"/>
    </location>
</feature>
<dbReference type="InterPro" id="IPR000182">
    <property type="entry name" value="GNAT_dom"/>
</dbReference>
<evidence type="ECO:0000313" key="3">
    <source>
        <dbReference type="EnsemblProtists" id="Phyra81492"/>
    </source>
</evidence>
<dbReference type="OMA" id="YCAADHD"/>
<evidence type="ECO:0000259" key="2">
    <source>
        <dbReference type="PROSITE" id="PS51186"/>
    </source>
</evidence>
<dbReference type="InterPro" id="IPR016181">
    <property type="entry name" value="Acyl_CoA_acyltransferase"/>
</dbReference>
<dbReference type="VEuPathDB" id="FungiDB:KRP23_12793"/>
<dbReference type="InterPro" id="IPR050769">
    <property type="entry name" value="NAT_camello-type"/>
</dbReference>
<dbReference type="eggNOG" id="KOG3139">
    <property type="taxonomic scope" value="Eukaryota"/>
</dbReference>
<proteinExistence type="predicted"/>
<dbReference type="VEuPathDB" id="FungiDB:KRP22_3797"/>